<evidence type="ECO:0000256" key="8">
    <source>
        <dbReference type="SAM" id="MobiDB-lite"/>
    </source>
</evidence>
<keyword evidence="4 9" id="KW-1133">Transmembrane helix</keyword>
<feature type="transmembrane region" description="Helical" evidence="9">
    <location>
        <begin position="354"/>
        <end position="376"/>
    </location>
</feature>
<sequence>MTSITTPSKVLIGHPTFNRSIESHGSAHSGDTNYNGWRGEGTVGNEDIGTQTDGSGGGGTGGGGSITSSGRIILSDARRKKEDTIVDIGLESMKYNGAIPFRQLQRPDRLTRQGSRQSECDGSLLGDFMSNTSQPLTSNISSSNVDKKLLISSSINANNTNDLTSIAVSVPSQSINSHHTNNINNNPDETSSRQTLVHSRSGESKRVERTSRKECYRLGRRKLLFEKRRKASDYALFFAMIGLLLMVLEQELTMAKVYDKNNWCSLLLKSFITLSTLILLSMIVFYHALEVKLFMIDNCLDDWRIAMTWQRVLQIGAEVSICAIHPIPGSIAFDWTTHMSNKAEYHSQIKTVRVYVDILLSLPMFFRLYLICRVMLLHSKLFTDASSRSIGAFNRIKFNTRFVVKTLMTICPGTVLLVFILSLFIIASWILRACESNHDPKHHGNLLNSMWLIAVTFLAIGYGDIVPNTYCGRAICVVSGLTGVSCTATMVAVLARKLELTRAEKHVHNFMMDTQLTKRLKNAAANVLRETWLIYKYTKLVKIVNTSKVRTHQRKFLQAIHSLRKVKLDQRKLTDNVNAVSDIARLQSSVYDIVTQMLTNQTVLETKFHELDSRVMTLQSQIENLPNLMVTAVTEQNNRLWERLETHVQTQLNAIRPALPTISVTCPPQRQNTV</sequence>
<reference evidence="11" key="1">
    <citation type="submission" date="2021-02" db="EMBL/GenBank/DDBJ databases">
        <authorList>
            <person name="Nowell W R."/>
        </authorList>
    </citation>
    <scope>NUCLEOTIDE SEQUENCE</scope>
</reference>
<keyword evidence="7" id="KW-0407">Ion channel</keyword>
<evidence type="ECO:0000313" key="11">
    <source>
        <dbReference type="EMBL" id="CAF0977030.1"/>
    </source>
</evidence>
<evidence type="ECO:0000256" key="4">
    <source>
        <dbReference type="ARBA" id="ARBA00022989"/>
    </source>
</evidence>
<feature type="transmembrane region" description="Helical" evidence="9">
    <location>
        <begin position="407"/>
        <end position="431"/>
    </location>
</feature>
<evidence type="ECO:0000256" key="2">
    <source>
        <dbReference type="ARBA" id="ARBA00022448"/>
    </source>
</evidence>
<gene>
    <name evidence="11" type="ORF">VCS650_LOCUS13455</name>
</gene>
<dbReference type="FunFam" id="1.10.287.70:FF:000022">
    <property type="entry name" value="Small conductance calcium-activated potassium channel, isoform O"/>
    <property type="match status" value="1"/>
</dbReference>
<dbReference type="Pfam" id="PF03530">
    <property type="entry name" value="SK_channel"/>
    <property type="match status" value="1"/>
</dbReference>
<dbReference type="PRINTS" id="PR01451">
    <property type="entry name" value="SKCHANNEL"/>
</dbReference>
<keyword evidence="5" id="KW-0406">Ion transport</keyword>
<evidence type="ECO:0000256" key="6">
    <source>
        <dbReference type="ARBA" id="ARBA00023136"/>
    </source>
</evidence>
<dbReference type="SUPFAM" id="SSF81324">
    <property type="entry name" value="Voltage-gated potassium channels"/>
    <property type="match status" value="1"/>
</dbReference>
<feature type="region of interest" description="Disordered" evidence="8">
    <location>
        <begin position="180"/>
        <end position="204"/>
    </location>
</feature>
<keyword evidence="6 9" id="KW-0472">Membrane</keyword>
<evidence type="ECO:0000256" key="7">
    <source>
        <dbReference type="ARBA" id="ARBA00023303"/>
    </source>
</evidence>
<dbReference type="FunFam" id="1.10.287.70:FF:000183">
    <property type="entry name" value="KCNN (Potassium K ChaNNel, calcium activated)-Like"/>
    <property type="match status" value="1"/>
</dbReference>
<dbReference type="Gene3D" id="1.10.287.70">
    <property type="match status" value="2"/>
</dbReference>
<evidence type="ECO:0000256" key="5">
    <source>
        <dbReference type="ARBA" id="ARBA00023065"/>
    </source>
</evidence>
<dbReference type="Pfam" id="PF02888">
    <property type="entry name" value="CaMBD"/>
    <property type="match status" value="1"/>
</dbReference>
<protein>
    <recommendedName>
        <fullName evidence="10">Calmodulin-binding domain-containing protein</fullName>
    </recommendedName>
</protein>
<feature type="transmembrane region" description="Helical" evidence="9">
    <location>
        <begin position="231"/>
        <end position="248"/>
    </location>
</feature>
<dbReference type="SUPFAM" id="SSF81327">
    <property type="entry name" value="Small-conductance potassium channel"/>
    <property type="match status" value="1"/>
</dbReference>
<comment type="caution">
    <text evidence="11">The sequence shown here is derived from an EMBL/GenBank/DDBJ whole genome shotgun (WGS) entry which is preliminary data.</text>
</comment>
<evidence type="ECO:0000256" key="1">
    <source>
        <dbReference type="ARBA" id="ARBA00004141"/>
    </source>
</evidence>
<proteinExistence type="predicted"/>
<name>A0A814F2B4_9BILA</name>
<dbReference type="GO" id="GO:0016020">
    <property type="term" value="C:membrane"/>
    <property type="evidence" value="ECO:0007669"/>
    <property type="project" value="UniProtKB-SubCell"/>
</dbReference>
<dbReference type="InterPro" id="IPR015449">
    <property type="entry name" value="K_chnl_Ca-activ_SK"/>
</dbReference>
<evidence type="ECO:0000256" key="9">
    <source>
        <dbReference type="SAM" id="Phobius"/>
    </source>
</evidence>
<keyword evidence="2" id="KW-0813">Transport</keyword>
<dbReference type="OrthoDB" id="73653at2759"/>
<dbReference type="GO" id="GO:0005516">
    <property type="term" value="F:calmodulin binding"/>
    <property type="evidence" value="ECO:0007669"/>
    <property type="project" value="InterPro"/>
</dbReference>
<dbReference type="EMBL" id="CAJNON010000108">
    <property type="protein sequence ID" value="CAF0977030.1"/>
    <property type="molecule type" value="Genomic_DNA"/>
</dbReference>
<dbReference type="InterPro" id="IPR013099">
    <property type="entry name" value="K_chnl_dom"/>
</dbReference>
<feature type="transmembrane region" description="Helical" evidence="9">
    <location>
        <begin position="443"/>
        <end position="462"/>
    </location>
</feature>
<dbReference type="InterPro" id="IPR036122">
    <property type="entry name" value="CaM-bd_dom_sf"/>
</dbReference>
<keyword evidence="3 9" id="KW-0812">Transmembrane</keyword>
<feature type="compositionally biased region" description="Gly residues" evidence="8">
    <location>
        <begin position="54"/>
        <end position="65"/>
    </location>
</feature>
<comment type="subcellular location">
    <subcellularLocation>
        <location evidence="1">Membrane</location>
        <topology evidence="1">Multi-pass membrane protein</topology>
    </subcellularLocation>
</comment>
<feature type="transmembrane region" description="Helical" evidence="9">
    <location>
        <begin position="268"/>
        <end position="289"/>
    </location>
</feature>
<feature type="domain" description="Calmodulin-binding" evidence="10">
    <location>
        <begin position="513"/>
        <end position="589"/>
    </location>
</feature>
<dbReference type="InterPro" id="IPR004178">
    <property type="entry name" value="CaM-bd_dom"/>
</dbReference>
<dbReference type="AlphaFoldDB" id="A0A814F2B4"/>
<evidence type="ECO:0000256" key="3">
    <source>
        <dbReference type="ARBA" id="ARBA00022692"/>
    </source>
</evidence>
<organism evidence="11 12">
    <name type="scientific">Adineta steineri</name>
    <dbReference type="NCBI Taxonomy" id="433720"/>
    <lineage>
        <taxon>Eukaryota</taxon>
        <taxon>Metazoa</taxon>
        <taxon>Spiralia</taxon>
        <taxon>Gnathifera</taxon>
        <taxon>Rotifera</taxon>
        <taxon>Eurotatoria</taxon>
        <taxon>Bdelloidea</taxon>
        <taxon>Adinetida</taxon>
        <taxon>Adinetidae</taxon>
        <taxon>Adineta</taxon>
    </lineage>
</organism>
<feature type="transmembrane region" description="Helical" evidence="9">
    <location>
        <begin position="474"/>
        <end position="495"/>
    </location>
</feature>
<dbReference type="PANTHER" id="PTHR10153">
    <property type="entry name" value="SMALL CONDUCTANCE CALCIUM-ACTIVATED POTASSIUM CHANNEL"/>
    <property type="match status" value="1"/>
</dbReference>
<evidence type="ECO:0000259" key="10">
    <source>
        <dbReference type="SMART" id="SM01053"/>
    </source>
</evidence>
<dbReference type="Proteomes" id="UP000663891">
    <property type="component" value="Unassembled WGS sequence"/>
</dbReference>
<dbReference type="GO" id="GO:0016286">
    <property type="term" value="F:small conductance calcium-activated potassium channel activity"/>
    <property type="evidence" value="ECO:0007669"/>
    <property type="project" value="InterPro"/>
</dbReference>
<feature type="region of interest" description="Disordered" evidence="8">
    <location>
        <begin position="19"/>
        <end position="74"/>
    </location>
</feature>
<accession>A0A814F2B4</accession>
<dbReference type="Pfam" id="PF07885">
    <property type="entry name" value="Ion_trans_2"/>
    <property type="match status" value="1"/>
</dbReference>
<evidence type="ECO:0000313" key="12">
    <source>
        <dbReference type="Proteomes" id="UP000663891"/>
    </source>
</evidence>
<feature type="compositionally biased region" description="Polar residues" evidence="8">
    <location>
        <begin position="187"/>
        <end position="198"/>
    </location>
</feature>
<dbReference type="SMART" id="SM01053">
    <property type="entry name" value="CaMBD"/>
    <property type="match status" value="1"/>
</dbReference>